<name>A0A5J4TSK4_9EUKA</name>
<proteinExistence type="predicted"/>
<reference evidence="2 3" key="1">
    <citation type="submission" date="2019-03" db="EMBL/GenBank/DDBJ databases">
        <title>Single cell metagenomics reveals metabolic interactions within the superorganism composed of flagellate Streblomastix strix and complex community of Bacteroidetes bacteria on its surface.</title>
        <authorList>
            <person name="Treitli S.C."/>
            <person name="Kolisko M."/>
            <person name="Husnik F."/>
            <person name="Keeling P."/>
            <person name="Hampl V."/>
        </authorList>
    </citation>
    <scope>NUCLEOTIDE SEQUENCE [LARGE SCALE GENOMIC DNA]</scope>
    <source>
        <strain evidence="2">ST1C</strain>
    </source>
</reference>
<comment type="caution">
    <text evidence="2">The sequence shown here is derived from an EMBL/GenBank/DDBJ whole genome shotgun (WGS) entry which is preliminary data.</text>
</comment>
<dbReference type="EMBL" id="SNRW01027066">
    <property type="protein sequence ID" value="KAA6360345.1"/>
    <property type="molecule type" value="Genomic_DNA"/>
</dbReference>
<protein>
    <submittedName>
        <fullName evidence="2">Uncharacterized protein</fullName>
    </submittedName>
</protein>
<evidence type="ECO:0000313" key="2">
    <source>
        <dbReference type="EMBL" id="KAA6360345.1"/>
    </source>
</evidence>
<dbReference type="AlphaFoldDB" id="A0A5J4TSK4"/>
<evidence type="ECO:0000256" key="1">
    <source>
        <dbReference type="SAM" id="MobiDB-lite"/>
    </source>
</evidence>
<sequence>MVEPYISDKETQWNMEKDSGCEQVEQGNRETTLQNAWTRGSIILSKSNGLCNFPRHQISISPHHSISKLNTIPSIQFQQQLRIQSNALRDQAQSNLFRRSNRINPQVDKNTFGNYNSELLRRHTHNSLRQTNTQSTNNGNNENVGTILMDNINREMRNGAETDNTIPRLDMESQGNEYKDVIGKKVKNATGIVGLVQYNIQKQDRKNKTTSGIDRQTELSQTPDKRGVFISNKIRQSKDTSVKDRIMGRNNESKQDSNQRIEMVDKENRGQPTRIINQQDNNMHVNNSLITTGLGSDTDIRELNGSDTTRLMERKRSRNDKQRERNKSYLLRATPFRASLQEDARSGSLDTFRQHNSSIRYWEMESEGIHDRKNKTGILPSLKTLTANLNNLHPRKTEFDDRFTFKTLQIRRLHTE</sequence>
<feature type="compositionally biased region" description="Basic and acidic residues" evidence="1">
    <location>
        <begin position="236"/>
        <end position="259"/>
    </location>
</feature>
<accession>A0A5J4TSK4</accession>
<feature type="region of interest" description="Disordered" evidence="1">
    <location>
        <begin position="203"/>
        <end position="259"/>
    </location>
</feature>
<dbReference type="Proteomes" id="UP000324800">
    <property type="component" value="Unassembled WGS sequence"/>
</dbReference>
<organism evidence="2 3">
    <name type="scientific">Streblomastix strix</name>
    <dbReference type="NCBI Taxonomy" id="222440"/>
    <lineage>
        <taxon>Eukaryota</taxon>
        <taxon>Metamonada</taxon>
        <taxon>Preaxostyla</taxon>
        <taxon>Oxymonadida</taxon>
        <taxon>Streblomastigidae</taxon>
        <taxon>Streblomastix</taxon>
    </lineage>
</organism>
<feature type="compositionally biased region" description="Polar residues" evidence="1">
    <location>
        <begin position="209"/>
        <end position="222"/>
    </location>
</feature>
<gene>
    <name evidence="2" type="ORF">EZS28_044128</name>
</gene>
<evidence type="ECO:0000313" key="3">
    <source>
        <dbReference type="Proteomes" id="UP000324800"/>
    </source>
</evidence>